<proteinExistence type="inferred from homology"/>
<dbReference type="Pfam" id="PF25063">
    <property type="entry name" value="ARM_TT21_C"/>
    <property type="match status" value="1"/>
</dbReference>
<evidence type="ECO:0000259" key="8">
    <source>
        <dbReference type="Pfam" id="PF25068"/>
    </source>
</evidence>
<dbReference type="GO" id="GO:0030991">
    <property type="term" value="C:intraciliary transport particle A"/>
    <property type="evidence" value="ECO:0007669"/>
    <property type="project" value="TreeGrafter"/>
</dbReference>
<accession>A0AAV8XFX9</accession>
<dbReference type="InterPro" id="IPR056834">
    <property type="entry name" value="ARM_TT21_C"/>
</dbReference>
<dbReference type="GO" id="GO:0035721">
    <property type="term" value="P:intraciliary retrograde transport"/>
    <property type="evidence" value="ECO:0007669"/>
    <property type="project" value="TreeGrafter"/>
</dbReference>
<evidence type="ECO:0000259" key="5">
    <source>
        <dbReference type="Pfam" id="PF25062"/>
    </source>
</evidence>
<dbReference type="InterPro" id="IPR056835">
    <property type="entry name" value="ARM_TT21_5th"/>
</dbReference>
<dbReference type="InterPro" id="IPR040364">
    <property type="entry name" value="TTC21A/TTC21B"/>
</dbReference>
<protein>
    <submittedName>
        <fullName evidence="9">Uncharacterized protein</fullName>
    </submittedName>
</protein>
<gene>
    <name evidence="9" type="ORF">NQ314_011910</name>
</gene>
<keyword evidence="3" id="KW-0802">TPR repeat</keyword>
<dbReference type="EMBL" id="JANEYF010003320">
    <property type="protein sequence ID" value="KAJ8937364.1"/>
    <property type="molecule type" value="Genomic_DNA"/>
</dbReference>
<comment type="similarity">
    <text evidence="1">Belongs to the TTC21 family.</text>
</comment>
<evidence type="ECO:0000259" key="7">
    <source>
        <dbReference type="Pfam" id="PF25064"/>
    </source>
</evidence>
<dbReference type="SUPFAM" id="SSF55729">
    <property type="entry name" value="Acyl-CoA N-acyltransferases (Nat)"/>
    <property type="match status" value="1"/>
</dbReference>
<sequence>MISYKSPKLQTNLFYTTPAPIVMKPCTRFNSVQTNLKINPIEDNSLGKQFVIKLDGERSATINYEKLSDNTYDLVHSSIPEEYQGLGLGRILAELYNHMLNASKEGISKFKSDVSFHLHHSLALILVNRLEEGIHDLETIRMENDVKLAVTIALMYSHKLLGVSNKDLFVKLDGQMREYQKALDYAEKALNMQSSLSECLTLKGWILLQLRKNGKRAAINIKDIFQNSLQQNPRNLDTIIGLTECHLLQNDFTEALNIINKAVVRYTSANLPLLQKLRIQLAALEWDQAIETIHRINGSDSKNFYTRKLFIIILICRSANYEEAVIEIKKFIQLLETSESGNVHLMLETAQLFSRICSKNSEILLETKRMLDLAVQNNPENAEVVVELGYQALLGGKTKEALRCFRSATRIDDTSLTALLGLSLCELRENGNSEQLQKQVQFLLEMKDAQDSLLLHFIQAKISDTSEEALKYLKMICEVKLSQLVSCPFSDSYLLSLDLDFMLDVVKESMQHMSVSKSASDSIYEVLNVIVKVCPGVSEALLLLAKLQYIKGDNTNSMNTLEKLLINMTSPQSEAQLFMAQIQVQHGLFDRAAQSLEVCVSHNFKVRENPMYHFITALVDKNTSNYADAIKSLTTALSLVNIKSKDNLQSDISLVERASIYVELIDTLNIVGQADEATKILEDATEELQGTPEEARILLLSAEHLLKRKNIQGAVDLLKPDDALESYEKALKENPKDPLLTSKMGKALVDTHYFSRAVNYYKEAIQNTNDSELKLQLAELYMNLKEFEKGELLLLNELEEENVNNLEDLTYLQYKARLLNLLSQIQEKSGNTVYAMKSLKDAMDNQNRVPINYYKEGLEVSPNNASVMVALAKLYMQMNYLELCQQTSANILRIEPENETASVMMADIAFRKWYSGNLNGALRNFNNARQDPELGQMAIYNMIEICLNPDDEMLGEQFMDTDDIEYRDSRSMALKTELKQRLEANGDEILKYRLLSNFRLLATKEKFNIERALDDFVSVASDNAYKDNIGTTLGIATAYTLLKQGQRAKNQLKRIVKSTWTFEDAEYLERCWLLLADYYLQSAKFDIATELINKVVQHNKACTKAYEYLGYIAEKEQRYKDAVNHYEQTWKFGGKSNPTIGFKLAFCLMKCKKYPDTIDVAQEVLKLNPEYPRVKKDILDKCMNNLRI</sequence>
<comment type="caution">
    <text evidence="9">The sequence shown here is derived from an EMBL/GenBank/DDBJ whole genome shotgun (WGS) entry which is preliminary data.</text>
</comment>
<evidence type="ECO:0000256" key="3">
    <source>
        <dbReference type="ARBA" id="ARBA00022803"/>
    </source>
</evidence>
<dbReference type="Gene3D" id="1.25.40.10">
    <property type="entry name" value="Tetratricopeptide repeat domain"/>
    <property type="match status" value="6"/>
</dbReference>
<evidence type="ECO:0000256" key="1">
    <source>
        <dbReference type="ARBA" id="ARBA00010935"/>
    </source>
</evidence>
<keyword evidence="2" id="KW-0677">Repeat</keyword>
<dbReference type="SUPFAM" id="SSF48452">
    <property type="entry name" value="TPR-like"/>
    <property type="match status" value="5"/>
</dbReference>
<dbReference type="Proteomes" id="UP001162156">
    <property type="component" value="Unassembled WGS sequence"/>
</dbReference>
<dbReference type="Pfam" id="PF25062">
    <property type="entry name" value="ARM_TT21_N"/>
    <property type="match status" value="1"/>
</dbReference>
<dbReference type="FunFam" id="1.25.40.10:FF:000219">
    <property type="entry name" value="Tetratricopeptide repeat domain 21B"/>
    <property type="match status" value="1"/>
</dbReference>
<feature type="domain" description="Tetratricopeptide repeat protein 21A/21B fourth ARM" evidence="8">
    <location>
        <begin position="740"/>
        <end position="849"/>
    </location>
</feature>
<evidence type="ECO:0000256" key="2">
    <source>
        <dbReference type="ARBA" id="ARBA00022737"/>
    </source>
</evidence>
<dbReference type="InterPro" id="IPR056833">
    <property type="entry name" value="ARM_TT21_N"/>
</dbReference>
<dbReference type="PANTHER" id="PTHR14699:SF0">
    <property type="entry name" value="TETRATRICOPEPTIDE REPEAT PROTEIN 21 HOMOLOG"/>
    <property type="match status" value="1"/>
</dbReference>
<dbReference type="InterPro" id="IPR056836">
    <property type="entry name" value="ARM_TT21_4th"/>
</dbReference>
<dbReference type="Pfam" id="PF25068">
    <property type="entry name" value="ARM_TT21_4th"/>
    <property type="match status" value="1"/>
</dbReference>
<dbReference type="SMART" id="SM00028">
    <property type="entry name" value="TPR"/>
    <property type="match status" value="7"/>
</dbReference>
<feature type="domain" description="Tetratricopeptide repeat protein 21A/21B second ARM" evidence="4">
    <location>
        <begin position="328"/>
        <end position="587"/>
    </location>
</feature>
<dbReference type="Gene3D" id="3.40.630.30">
    <property type="match status" value="1"/>
</dbReference>
<feature type="domain" description="Tetratricopeptide repeat protein 21A/21B C-terminal ARM" evidence="6">
    <location>
        <begin position="980"/>
        <end position="1182"/>
    </location>
</feature>
<evidence type="ECO:0000313" key="10">
    <source>
        <dbReference type="Proteomes" id="UP001162156"/>
    </source>
</evidence>
<dbReference type="Pfam" id="PF25060">
    <property type="entry name" value="ARM_TT21_2nd"/>
    <property type="match status" value="1"/>
</dbReference>
<evidence type="ECO:0000313" key="9">
    <source>
        <dbReference type="EMBL" id="KAJ8937364.1"/>
    </source>
</evidence>
<dbReference type="GO" id="GO:0061512">
    <property type="term" value="P:protein localization to cilium"/>
    <property type="evidence" value="ECO:0007669"/>
    <property type="project" value="TreeGrafter"/>
</dbReference>
<feature type="domain" description="Tetratricopeptide repeat protein 21A/21B N-terminal ARM repeat" evidence="5">
    <location>
        <begin position="177"/>
        <end position="290"/>
    </location>
</feature>
<feature type="domain" description="Tetratricopeptide repeat protein 21A/21B fifth ARM repeats" evidence="7">
    <location>
        <begin position="851"/>
        <end position="947"/>
    </location>
</feature>
<name>A0AAV8XFX9_9CUCU</name>
<dbReference type="Pfam" id="PF25058">
    <property type="entry name" value="ARM_TT21"/>
    <property type="match status" value="1"/>
</dbReference>
<dbReference type="InterPro" id="IPR011990">
    <property type="entry name" value="TPR-like_helical_dom_sf"/>
</dbReference>
<dbReference type="GO" id="GO:0005929">
    <property type="term" value="C:cilium"/>
    <property type="evidence" value="ECO:0007669"/>
    <property type="project" value="GOC"/>
</dbReference>
<evidence type="ECO:0000259" key="4">
    <source>
        <dbReference type="Pfam" id="PF25060"/>
    </source>
</evidence>
<dbReference type="PANTHER" id="PTHR14699">
    <property type="entry name" value="STI2 PROTEIN-RELATED"/>
    <property type="match status" value="1"/>
</dbReference>
<dbReference type="InterPro" id="IPR016181">
    <property type="entry name" value="Acyl_CoA_acyltransferase"/>
</dbReference>
<dbReference type="AlphaFoldDB" id="A0AAV8XFX9"/>
<reference evidence="9" key="1">
    <citation type="journal article" date="2023" name="Insect Mol. Biol.">
        <title>Genome sequencing provides insights into the evolution of gene families encoding plant cell wall-degrading enzymes in longhorned beetles.</title>
        <authorList>
            <person name="Shin N.R."/>
            <person name="Okamura Y."/>
            <person name="Kirsch R."/>
            <person name="Pauchet Y."/>
        </authorList>
    </citation>
    <scope>NUCLEOTIDE SEQUENCE</scope>
    <source>
        <strain evidence="9">RBIC_L_NR</strain>
    </source>
</reference>
<dbReference type="Pfam" id="PF25064">
    <property type="entry name" value="ARM_TT21_5th"/>
    <property type="match status" value="1"/>
</dbReference>
<dbReference type="InterPro" id="IPR019734">
    <property type="entry name" value="TPR_rpt"/>
</dbReference>
<dbReference type="InterPro" id="IPR056832">
    <property type="entry name" value="ARM_TT21_2nd"/>
</dbReference>
<keyword evidence="10" id="KW-1185">Reference proteome</keyword>
<organism evidence="9 10">
    <name type="scientific">Rhamnusium bicolor</name>
    <dbReference type="NCBI Taxonomy" id="1586634"/>
    <lineage>
        <taxon>Eukaryota</taxon>
        <taxon>Metazoa</taxon>
        <taxon>Ecdysozoa</taxon>
        <taxon>Arthropoda</taxon>
        <taxon>Hexapoda</taxon>
        <taxon>Insecta</taxon>
        <taxon>Pterygota</taxon>
        <taxon>Neoptera</taxon>
        <taxon>Endopterygota</taxon>
        <taxon>Coleoptera</taxon>
        <taxon>Polyphaga</taxon>
        <taxon>Cucujiformia</taxon>
        <taxon>Chrysomeloidea</taxon>
        <taxon>Cerambycidae</taxon>
        <taxon>Lepturinae</taxon>
        <taxon>Rhagiini</taxon>
        <taxon>Rhamnusium</taxon>
    </lineage>
</organism>
<evidence type="ECO:0000259" key="6">
    <source>
        <dbReference type="Pfam" id="PF25063"/>
    </source>
</evidence>